<reference evidence="11 12" key="1">
    <citation type="submission" date="2018-07" db="EMBL/GenBank/DDBJ databases">
        <title>Genomic Encyclopedia of Type Strains, Phase III (KMG-III): the genomes of soil and plant-associated and newly described type strains.</title>
        <authorList>
            <person name="Whitman W."/>
        </authorList>
    </citation>
    <scope>NUCLEOTIDE SEQUENCE [LARGE SCALE GENOMIC DNA]</scope>
    <source>
        <strain evidence="11 12">CECT 8575</strain>
    </source>
</reference>
<feature type="active site" description="Charge relay system" evidence="7 8">
    <location>
        <position position="232"/>
    </location>
</feature>
<dbReference type="PANTHER" id="PTHR31559">
    <property type="entry name" value="PYRIDOXAL 5'-PHOSPHATE SYNTHASE SUBUNIT SNO"/>
    <property type="match status" value="1"/>
</dbReference>
<dbReference type="GO" id="GO:0006543">
    <property type="term" value="P:L-glutamine catabolic process"/>
    <property type="evidence" value="ECO:0007669"/>
    <property type="project" value="UniProtKB-UniRule"/>
</dbReference>
<dbReference type="InterPro" id="IPR021196">
    <property type="entry name" value="PdxT/SNO_CS"/>
</dbReference>
<dbReference type="EC" id="4.3.3.6" evidence="7"/>
<feature type="binding site" evidence="7 9">
    <location>
        <position position="137"/>
    </location>
    <ligand>
        <name>L-glutamine</name>
        <dbReference type="ChEBI" id="CHEBI:58359"/>
    </ligand>
</feature>
<dbReference type="GO" id="GO:0005829">
    <property type="term" value="C:cytosol"/>
    <property type="evidence" value="ECO:0007669"/>
    <property type="project" value="TreeGrafter"/>
</dbReference>
<keyword evidence="12" id="KW-1185">Reference proteome</keyword>
<feature type="compositionally biased region" description="Basic and acidic residues" evidence="10">
    <location>
        <begin position="195"/>
        <end position="204"/>
    </location>
</feature>
<dbReference type="PROSITE" id="PS51273">
    <property type="entry name" value="GATASE_TYPE_1"/>
    <property type="match status" value="1"/>
</dbReference>
<feature type="binding site" evidence="7 9">
    <location>
        <begin position="64"/>
        <end position="66"/>
    </location>
    <ligand>
        <name>L-glutamine</name>
        <dbReference type="ChEBI" id="CHEBI:58359"/>
    </ligand>
</feature>
<keyword evidence="4 7" id="KW-0315">Glutamine amidotransferase</keyword>
<dbReference type="GO" id="GO:1903600">
    <property type="term" value="C:glutaminase complex"/>
    <property type="evidence" value="ECO:0007669"/>
    <property type="project" value="TreeGrafter"/>
</dbReference>
<evidence type="ECO:0000256" key="10">
    <source>
        <dbReference type="SAM" id="MobiDB-lite"/>
    </source>
</evidence>
<dbReference type="Gene3D" id="3.40.50.880">
    <property type="match status" value="1"/>
</dbReference>
<evidence type="ECO:0000256" key="7">
    <source>
        <dbReference type="HAMAP-Rule" id="MF_01615"/>
    </source>
</evidence>
<dbReference type="NCBIfam" id="TIGR03800">
    <property type="entry name" value="PLP_synth_Pdx2"/>
    <property type="match status" value="1"/>
</dbReference>
<evidence type="ECO:0000256" key="5">
    <source>
        <dbReference type="ARBA" id="ARBA00023239"/>
    </source>
</evidence>
<dbReference type="PROSITE" id="PS51130">
    <property type="entry name" value="PDXT_SNO_2"/>
    <property type="match status" value="1"/>
</dbReference>
<evidence type="ECO:0000256" key="1">
    <source>
        <dbReference type="ARBA" id="ARBA00008345"/>
    </source>
</evidence>
<evidence type="ECO:0000256" key="3">
    <source>
        <dbReference type="ARBA" id="ARBA00022898"/>
    </source>
</evidence>
<comment type="subunit">
    <text evidence="7">In the presence of PdxS, forms a dodecamer of heterodimers. Only shows activity in the heterodimer.</text>
</comment>
<dbReference type="HAMAP" id="MF_01615">
    <property type="entry name" value="PdxT"/>
    <property type="match status" value="1"/>
</dbReference>
<feature type="active site" description="Nucleophile" evidence="7 8">
    <location>
        <position position="96"/>
    </location>
</feature>
<keyword evidence="5 7" id="KW-0456">Lyase</keyword>
<evidence type="ECO:0000256" key="6">
    <source>
        <dbReference type="ARBA" id="ARBA00049534"/>
    </source>
</evidence>
<dbReference type="PROSITE" id="PS01236">
    <property type="entry name" value="PDXT_SNO_1"/>
    <property type="match status" value="1"/>
</dbReference>
<accession>A0A368VWL7</accession>
<dbReference type="Pfam" id="PF01174">
    <property type="entry name" value="SNO"/>
    <property type="match status" value="2"/>
</dbReference>
<feature type="active site" description="Charge relay system" evidence="7 8">
    <location>
        <position position="230"/>
    </location>
</feature>
<feature type="binding site" evidence="7 9">
    <location>
        <begin position="166"/>
        <end position="167"/>
    </location>
    <ligand>
        <name>L-glutamine</name>
        <dbReference type="ChEBI" id="CHEBI:58359"/>
    </ligand>
</feature>
<comment type="function">
    <text evidence="7">Catalyzes the hydrolysis of glutamine to glutamate and ammonia as part of the biosynthesis of pyridoxal 5'-phosphate. The resulting ammonia molecule is channeled to the active site of PdxS.</text>
</comment>
<name>A0A368VWL7_9ACTN</name>
<protein>
    <recommendedName>
        <fullName evidence="7">Pyridoxal 5'-phosphate synthase subunit PdxT</fullName>
        <ecNumber evidence="7">4.3.3.6</ecNumber>
    </recommendedName>
    <alternativeName>
        <fullName evidence="7">Pdx2</fullName>
    </alternativeName>
    <alternativeName>
        <fullName evidence="7">Pyridoxal 5'-phosphate synthase glutaminase subunit</fullName>
        <ecNumber evidence="7">3.5.1.2</ecNumber>
    </alternativeName>
</protein>
<organism evidence="11 12">
    <name type="scientific">Halopolyspora algeriensis</name>
    <dbReference type="NCBI Taxonomy" id="1500506"/>
    <lineage>
        <taxon>Bacteria</taxon>
        <taxon>Bacillati</taxon>
        <taxon>Actinomycetota</taxon>
        <taxon>Actinomycetes</taxon>
        <taxon>Actinomycetes incertae sedis</taxon>
        <taxon>Halopolyspora</taxon>
    </lineage>
</organism>
<comment type="pathway">
    <text evidence="7">Cofactor biosynthesis; pyridoxal 5'-phosphate biosynthesis.</text>
</comment>
<dbReference type="PIRSF" id="PIRSF005639">
    <property type="entry name" value="Glut_amidoT_SNO"/>
    <property type="match status" value="1"/>
</dbReference>
<comment type="catalytic activity">
    <reaction evidence="6 7">
        <text>L-glutamine + H2O = L-glutamate + NH4(+)</text>
        <dbReference type="Rhea" id="RHEA:15889"/>
        <dbReference type="ChEBI" id="CHEBI:15377"/>
        <dbReference type="ChEBI" id="CHEBI:28938"/>
        <dbReference type="ChEBI" id="CHEBI:29985"/>
        <dbReference type="ChEBI" id="CHEBI:58359"/>
        <dbReference type="EC" id="3.5.1.2"/>
    </reaction>
</comment>
<evidence type="ECO:0000313" key="12">
    <source>
        <dbReference type="Proteomes" id="UP000253495"/>
    </source>
</evidence>
<keyword evidence="3 7" id="KW-0663">Pyridoxal phosphate</keyword>
<comment type="catalytic activity">
    <reaction evidence="7">
        <text>aldehydo-D-ribose 5-phosphate + D-glyceraldehyde 3-phosphate + L-glutamine = pyridoxal 5'-phosphate + L-glutamate + phosphate + 3 H2O + H(+)</text>
        <dbReference type="Rhea" id="RHEA:31507"/>
        <dbReference type="ChEBI" id="CHEBI:15377"/>
        <dbReference type="ChEBI" id="CHEBI:15378"/>
        <dbReference type="ChEBI" id="CHEBI:29985"/>
        <dbReference type="ChEBI" id="CHEBI:43474"/>
        <dbReference type="ChEBI" id="CHEBI:58273"/>
        <dbReference type="ChEBI" id="CHEBI:58359"/>
        <dbReference type="ChEBI" id="CHEBI:59776"/>
        <dbReference type="ChEBI" id="CHEBI:597326"/>
        <dbReference type="EC" id="4.3.3.6"/>
    </reaction>
</comment>
<dbReference type="GO" id="GO:0036381">
    <property type="term" value="F:pyridoxal 5'-phosphate synthase (glutamine hydrolysing) activity"/>
    <property type="evidence" value="ECO:0007669"/>
    <property type="project" value="UniProtKB-UniRule"/>
</dbReference>
<dbReference type="EC" id="3.5.1.2" evidence="7"/>
<dbReference type="EMBL" id="QPJC01000005">
    <property type="protein sequence ID" value="RCW43913.1"/>
    <property type="molecule type" value="Genomic_DNA"/>
</dbReference>
<evidence type="ECO:0000256" key="4">
    <source>
        <dbReference type="ARBA" id="ARBA00022962"/>
    </source>
</evidence>
<dbReference type="AlphaFoldDB" id="A0A368VWL7"/>
<dbReference type="GO" id="GO:0004359">
    <property type="term" value="F:glutaminase activity"/>
    <property type="evidence" value="ECO:0007669"/>
    <property type="project" value="UniProtKB-UniRule"/>
</dbReference>
<dbReference type="UniPathway" id="UPA00245"/>
<keyword evidence="2 7" id="KW-0378">Hydrolase</keyword>
<dbReference type="SUPFAM" id="SSF52317">
    <property type="entry name" value="Class I glutamine amidotransferase-like"/>
    <property type="match status" value="1"/>
</dbReference>
<dbReference type="InterPro" id="IPR002161">
    <property type="entry name" value="PdxT/SNO"/>
</dbReference>
<feature type="region of interest" description="Disordered" evidence="10">
    <location>
        <begin position="187"/>
        <end position="210"/>
    </location>
</feature>
<evidence type="ECO:0000256" key="8">
    <source>
        <dbReference type="PIRSR" id="PIRSR005639-1"/>
    </source>
</evidence>
<comment type="caution">
    <text evidence="11">The sequence shown here is derived from an EMBL/GenBank/DDBJ whole genome shotgun (WGS) entry which is preliminary data.</text>
</comment>
<sequence length="251" mass="26282">MHRRVGWIRDNGGVTTTRPVIGVLALQGGVAEHLAALERGGAVPRPVRRPEELAGVHGLVLPGGESTTMTRLLDGFELFEPVRRRLAAGMPAYGSCAGMVLLGSRVLDDHRGRGGADSATPAVGVRPLAALDVVVRRNAFGRQADSFEADLDVEGIDGGPVHAVFIRAPLVEKVGSDVQVLATVEPVGQGPAEPGGREPHRPDPDGAPAEASVGTIVAVRQGPVLATAFHPELVGGDERVHRQFVQMVRAC</sequence>
<gene>
    <name evidence="7" type="primary">pdxT</name>
    <name evidence="11" type="ORF">DFQ14_10554</name>
</gene>
<comment type="similarity">
    <text evidence="1 7">Belongs to the glutaminase PdxT/SNO family.</text>
</comment>
<proteinExistence type="inferred from homology"/>
<dbReference type="PANTHER" id="PTHR31559:SF0">
    <property type="entry name" value="PYRIDOXAL 5'-PHOSPHATE SYNTHASE SUBUNIT SNO1-RELATED"/>
    <property type="match status" value="1"/>
</dbReference>
<dbReference type="CDD" id="cd01749">
    <property type="entry name" value="GATase1_PB"/>
    <property type="match status" value="1"/>
</dbReference>
<dbReference type="Proteomes" id="UP000253495">
    <property type="component" value="Unassembled WGS sequence"/>
</dbReference>
<dbReference type="GO" id="GO:0042823">
    <property type="term" value="P:pyridoxal phosphate biosynthetic process"/>
    <property type="evidence" value="ECO:0007669"/>
    <property type="project" value="UniProtKB-UniRule"/>
</dbReference>
<evidence type="ECO:0000256" key="2">
    <source>
        <dbReference type="ARBA" id="ARBA00022801"/>
    </source>
</evidence>
<evidence type="ECO:0000256" key="9">
    <source>
        <dbReference type="PIRSR" id="PIRSR005639-2"/>
    </source>
</evidence>
<dbReference type="GO" id="GO:0008614">
    <property type="term" value="P:pyridoxine metabolic process"/>
    <property type="evidence" value="ECO:0007669"/>
    <property type="project" value="TreeGrafter"/>
</dbReference>
<dbReference type="InterPro" id="IPR029062">
    <property type="entry name" value="Class_I_gatase-like"/>
</dbReference>
<evidence type="ECO:0000313" key="11">
    <source>
        <dbReference type="EMBL" id="RCW43913.1"/>
    </source>
</evidence>